<name>A0AAW4YEM7_STAAU</name>
<dbReference type="Pfam" id="PF01128">
    <property type="entry name" value="IspD"/>
    <property type="match status" value="1"/>
</dbReference>
<dbReference type="SUPFAM" id="SSF53448">
    <property type="entry name" value="Nucleotide-diphospho-sugar transferases"/>
    <property type="match status" value="1"/>
</dbReference>
<dbReference type="EMBL" id="JAIUEN010000851">
    <property type="protein sequence ID" value="MCE3364449.1"/>
    <property type="molecule type" value="Genomic_DNA"/>
</dbReference>
<evidence type="ECO:0000256" key="2">
    <source>
        <dbReference type="ARBA" id="ARBA00022695"/>
    </source>
</evidence>
<accession>A0AAW4YEM7</accession>
<feature type="non-terminal residue" evidence="3">
    <location>
        <position position="1"/>
    </location>
</feature>
<dbReference type="AlphaFoldDB" id="A0AAW4YEM7"/>
<sequence>KISDERIEVIQGGSDRNDTIMNIVKHIESTNGINDDDVIVTHDAVRPFLTHRIIKENIQAALEYGAVDTVIDAIDTIVTSKDDQTIDAIPVRNEM</sequence>
<comment type="caution">
    <text evidence="3">The sequence shown here is derived from an EMBL/GenBank/DDBJ whole genome shotgun (WGS) entry which is preliminary data.</text>
</comment>
<dbReference type="InterPro" id="IPR034683">
    <property type="entry name" value="IspD/TarI"/>
</dbReference>
<dbReference type="InterPro" id="IPR050088">
    <property type="entry name" value="IspD/TarI_cytidylyltransf_bact"/>
</dbReference>
<evidence type="ECO:0000313" key="3">
    <source>
        <dbReference type="EMBL" id="MCE3364449.1"/>
    </source>
</evidence>
<dbReference type="GO" id="GO:0050518">
    <property type="term" value="F:2-C-methyl-D-erythritol 4-phosphate cytidylyltransferase activity"/>
    <property type="evidence" value="ECO:0007669"/>
    <property type="project" value="TreeGrafter"/>
</dbReference>
<dbReference type="Proteomes" id="UP001200271">
    <property type="component" value="Unassembled WGS sequence"/>
</dbReference>
<dbReference type="PROSITE" id="PS01295">
    <property type="entry name" value="ISPD"/>
    <property type="match status" value="1"/>
</dbReference>
<dbReference type="GO" id="GO:0008299">
    <property type="term" value="P:isoprenoid biosynthetic process"/>
    <property type="evidence" value="ECO:0007669"/>
    <property type="project" value="InterPro"/>
</dbReference>
<keyword evidence="1" id="KW-0808">Transferase</keyword>
<gene>
    <name evidence="3" type="ORF">LB359_19725</name>
</gene>
<dbReference type="InterPro" id="IPR029044">
    <property type="entry name" value="Nucleotide-diphossugar_trans"/>
</dbReference>
<organism evidence="3 4">
    <name type="scientific">Staphylococcus aureus</name>
    <dbReference type="NCBI Taxonomy" id="1280"/>
    <lineage>
        <taxon>Bacteria</taxon>
        <taxon>Bacillati</taxon>
        <taxon>Bacillota</taxon>
        <taxon>Bacilli</taxon>
        <taxon>Bacillales</taxon>
        <taxon>Staphylococcaceae</taxon>
        <taxon>Staphylococcus</taxon>
    </lineage>
</organism>
<protein>
    <submittedName>
        <fullName evidence="3">2-C-methyl-D-erythritol 4-phosphate cytidylyltransferase</fullName>
    </submittedName>
</protein>
<proteinExistence type="predicted"/>
<reference evidence="3" key="2">
    <citation type="submission" date="2023-08" db="EMBL/GenBank/DDBJ databases">
        <authorList>
            <person name="Zhao H."/>
            <person name="Wang X."/>
        </authorList>
    </citation>
    <scope>NUCLEOTIDE SEQUENCE</scope>
    <source>
        <strain evidence="3">NC-4</strain>
    </source>
</reference>
<reference evidence="3" key="1">
    <citation type="journal article" date="2021" name="Front Med (Lausanne)">
        <title>The Prevalence and Determinants of Fusidic Acid Resistance Among Methicillin-Resistant Staphylococcus aureus Clinical Isolates in China.</title>
        <authorList>
            <person name="Zhao H."/>
            <person name="Wang X."/>
            <person name="Wang B."/>
            <person name="Xu Y."/>
            <person name="Rao L."/>
            <person name="Wan B."/>
            <person name="Guo Y."/>
            <person name="Wu X."/>
            <person name="Yu J."/>
            <person name="Chen L."/>
            <person name="Li M."/>
            <person name="Yu F."/>
        </authorList>
    </citation>
    <scope>NUCLEOTIDE SEQUENCE</scope>
    <source>
        <strain evidence="3">NC-4</strain>
    </source>
</reference>
<dbReference type="PANTHER" id="PTHR32125:SF8">
    <property type="entry name" value="RIBITOL-5-PHOSPHATE CYTIDYLYLTRANSFERASE"/>
    <property type="match status" value="1"/>
</dbReference>
<feature type="non-terminal residue" evidence="3">
    <location>
        <position position="95"/>
    </location>
</feature>
<keyword evidence="2 3" id="KW-0548">Nucleotidyltransferase</keyword>
<dbReference type="InterPro" id="IPR018294">
    <property type="entry name" value="ISPD_synthase_CS"/>
</dbReference>
<evidence type="ECO:0000256" key="1">
    <source>
        <dbReference type="ARBA" id="ARBA00022679"/>
    </source>
</evidence>
<dbReference type="Gene3D" id="3.90.550.10">
    <property type="entry name" value="Spore Coat Polysaccharide Biosynthesis Protein SpsA, Chain A"/>
    <property type="match status" value="1"/>
</dbReference>
<dbReference type="PANTHER" id="PTHR32125">
    <property type="entry name" value="2-C-METHYL-D-ERYTHRITOL 4-PHOSPHATE CYTIDYLYLTRANSFERASE, CHLOROPLASTIC"/>
    <property type="match status" value="1"/>
</dbReference>
<evidence type="ECO:0000313" key="4">
    <source>
        <dbReference type="Proteomes" id="UP001200271"/>
    </source>
</evidence>